<evidence type="ECO:0000313" key="2">
    <source>
        <dbReference type="Proteomes" id="UP000036955"/>
    </source>
</evidence>
<sequence length="159" mass="18114">MKKIAQTVDLLISHSQIQFRSRDFDETSSQWGKINLAQGAVLHSDYVVFDPLPEDSFGANVHLKLEDSFNLDPSTQRCIVVPFHVTDPGHVEIASAAEKFKVELDLEKRDYALYFEVCEGEEIFYKITLVPSDSKAPARYLLDDPWGGEKDKVLVERLR</sequence>
<reference evidence="1 2" key="1">
    <citation type="submission" date="2015-06" db="EMBL/GenBank/DDBJ databases">
        <authorList>
            <person name="Hoefler B.C."/>
            <person name="Straight P.D."/>
        </authorList>
    </citation>
    <scope>NUCLEOTIDE SEQUENCE [LARGE SCALE GENOMIC DNA]</scope>
    <source>
        <strain evidence="1 2">Riq4</strain>
    </source>
</reference>
<dbReference type="InterPro" id="IPR020354">
    <property type="entry name" value="Competence_nuclease_inhibitor"/>
</dbReference>
<comment type="caution">
    <text evidence="1">The sequence shown here is derived from an EMBL/GenBank/DDBJ whole genome shotgun (WGS) entry which is preliminary data.</text>
</comment>
<dbReference type="OrthoDB" id="5114501at2"/>
<evidence type="ECO:0000313" key="1">
    <source>
        <dbReference type="EMBL" id="KNH26066.1"/>
    </source>
</evidence>
<organism evidence="1 2">
    <name type="scientific">Pseudomonas syringae</name>
    <dbReference type="NCBI Taxonomy" id="317"/>
    <lineage>
        <taxon>Bacteria</taxon>
        <taxon>Pseudomonadati</taxon>
        <taxon>Pseudomonadota</taxon>
        <taxon>Gammaproteobacteria</taxon>
        <taxon>Pseudomonadales</taxon>
        <taxon>Pseudomonadaceae</taxon>
        <taxon>Pseudomonas</taxon>
    </lineage>
</organism>
<dbReference type="EMBL" id="LFQK01000028">
    <property type="protein sequence ID" value="KNH26066.1"/>
    <property type="molecule type" value="Genomic_DNA"/>
</dbReference>
<proteinExistence type="predicted"/>
<dbReference type="AlphaFoldDB" id="A0A0L1MCF2"/>
<dbReference type="Gene3D" id="2.60.34.30">
    <property type="entry name" value="Competence, DNA-entry nuclease inhibitor, ComJ"/>
    <property type="match status" value="1"/>
</dbReference>
<dbReference type="Pfam" id="PF11033">
    <property type="entry name" value="ComJ"/>
    <property type="match status" value="1"/>
</dbReference>
<dbReference type="PATRIC" id="fig|317.197.peg.2895"/>
<dbReference type="Proteomes" id="UP000036955">
    <property type="component" value="Unassembled WGS sequence"/>
</dbReference>
<name>A0A0L1MCF2_PSESX</name>
<gene>
    <name evidence="1" type="ORF">ACS77_17585</name>
</gene>
<accession>A0A0L1MCF2</accession>
<protein>
    <recommendedName>
        <fullName evidence="3">Competence protein J (ComJ)</fullName>
    </recommendedName>
</protein>
<evidence type="ECO:0008006" key="3">
    <source>
        <dbReference type="Google" id="ProtNLM"/>
    </source>
</evidence>
<dbReference type="InterPro" id="IPR038691">
    <property type="entry name" value="ComJ_sf"/>
</dbReference>